<keyword evidence="1" id="KW-0732">Signal</keyword>
<sequence length="237" mass="25965">MKTFFLIIFMGMVSVASAQVTPLKQVEVNLLMEPGSNVPSWYRGAPLPTLESKTRVSAFIFLNGKKLPPGNFTYSWTIDGNLDRIASGKGKESISYAFPKSKGSASAIQVEVLDTKNKLRGKGEILINPRIPEVLIYEKSSSGPITARAIKNKTMGPGSKFEIKAVPFFMNFVAKSDLQFIWFQDSSPQNAVDGQPDSYVVEAMPGSGGQNATFKVIITNTKSLLEKVENSLYAEVR</sequence>
<dbReference type="Proteomes" id="UP000178405">
    <property type="component" value="Unassembled WGS sequence"/>
</dbReference>
<proteinExistence type="predicted"/>
<name>A0A1F5XBZ0_9BACT</name>
<organism evidence="2 3">
    <name type="scientific">Candidatus Giovannonibacteria bacterium RIFCSPLOWO2_02_44_8</name>
    <dbReference type="NCBI Taxonomy" id="1798355"/>
    <lineage>
        <taxon>Bacteria</taxon>
        <taxon>Candidatus Giovannoniibacteriota</taxon>
    </lineage>
</organism>
<evidence type="ECO:0000313" key="3">
    <source>
        <dbReference type="Proteomes" id="UP000178405"/>
    </source>
</evidence>
<evidence type="ECO:0008006" key="4">
    <source>
        <dbReference type="Google" id="ProtNLM"/>
    </source>
</evidence>
<protein>
    <recommendedName>
        <fullName evidence="4">Ig-like domain-containing protein</fullName>
    </recommendedName>
</protein>
<feature type="signal peptide" evidence="1">
    <location>
        <begin position="1"/>
        <end position="18"/>
    </location>
</feature>
<evidence type="ECO:0000313" key="2">
    <source>
        <dbReference type="EMBL" id="OGF85414.1"/>
    </source>
</evidence>
<reference evidence="2 3" key="1">
    <citation type="journal article" date="2016" name="Nat. Commun.">
        <title>Thousands of microbial genomes shed light on interconnected biogeochemical processes in an aquifer system.</title>
        <authorList>
            <person name="Anantharaman K."/>
            <person name="Brown C.T."/>
            <person name="Hug L.A."/>
            <person name="Sharon I."/>
            <person name="Castelle C.J."/>
            <person name="Probst A.J."/>
            <person name="Thomas B.C."/>
            <person name="Singh A."/>
            <person name="Wilkins M.J."/>
            <person name="Karaoz U."/>
            <person name="Brodie E.L."/>
            <person name="Williams K.H."/>
            <person name="Hubbard S.S."/>
            <person name="Banfield J.F."/>
        </authorList>
    </citation>
    <scope>NUCLEOTIDE SEQUENCE [LARGE SCALE GENOMIC DNA]</scope>
</reference>
<dbReference type="EMBL" id="MFIH01000043">
    <property type="protein sequence ID" value="OGF85414.1"/>
    <property type="molecule type" value="Genomic_DNA"/>
</dbReference>
<feature type="chain" id="PRO_5009522297" description="Ig-like domain-containing protein" evidence="1">
    <location>
        <begin position="19"/>
        <end position="237"/>
    </location>
</feature>
<accession>A0A1F5XBZ0</accession>
<gene>
    <name evidence="2" type="ORF">A2Z63_01950</name>
</gene>
<comment type="caution">
    <text evidence="2">The sequence shown here is derived from an EMBL/GenBank/DDBJ whole genome shotgun (WGS) entry which is preliminary data.</text>
</comment>
<evidence type="ECO:0000256" key="1">
    <source>
        <dbReference type="SAM" id="SignalP"/>
    </source>
</evidence>
<dbReference type="AlphaFoldDB" id="A0A1F5XBZ0"/>